<keyword evidence="2" id="KW-1185">Reference proteome</keyword>
<evidence type="ECO:0000313" key="1">
    <source>
        <dbReference type="EMBL" id="KOS68364.1"/>
    </source>
</evidence>
<dbReference type="Proteomes" id="UP000050668">
    <property type="component" value="Unassembled WGS sequence"/>
</dbReference>
<name>A0ABR5K0U1_9BACI</name>
<proteinExistence type="predicted"/>
<comment type="caution">
    <text evidence="1">The sequence shown here is derived from an EMBL/GenBank/DDBJ whole genome shotgun (WGS) entry which is preliminary data.</text>
</comment>
<evidence type="ECO:0000313" key="2">
    <source>
        <dbReference type="Proteomes" id="UP000050668"/>
    </source>
</evidence>
<organism evidence="1 2">
    <name type="scientific">Lysinibacillus contaminans</name>
    <dbReference type="NCBI Taxonomy" id="1293441"/>
    <lineage>
        <taxon>Bacteria</taxon>
        <taxon>Bacillati</taxon>
        <taxon>Bacillota</taxon>
        <taxon>Bacilli</taxon>
        <taxon>Bacillales</taxon>
        <taxon>Bacillaceae</taxon>
        <taxon>Lysinibacillus</taxon>
    </lineage>
</organism>
<accession>A0ABR5K0U1</accession>
<protein>
    <recommendedName>
        <fullName evidence="3">Tyr recombinase domain-containing protein</fullName>
    </recommendedName>
</protein>
<dbReference type="EMBL" id="LGRV01000003">
    <property type="protein sequence ID" value="KOS68364.1"/>
    <property type="molecule type" value="Genomic_DNA"/>
</dbReference>
<sequence>MFAYAKEIGLIEINPVEASFVPKKKLTLEDVSNEETAKLYLETNELKEFLSYVDKHRNIMYLTLFYTIAFTGRGHRFRQKNHSHQQNSLCEKKYPWRLRAHTTQNFWQRPLRRHR</sequence>
<evidence type="ECO:0008006" key="3">
    <source>
        <dbReference type="Google" id="ProtNLM"/>
    </source>
</evidence>
<gene>
    <name evidence="1" type="ORF">AEA09_07205</name>
</gene>
<reference evidence="2" key="1">
    <citation type="submission" date="2015-07" db="EMBL/GenBank/DDBJ databases">
        <title>Fjat-14205 dsm 2895.</title>
        <authorList>
            <person name="Liu B."/>
            <person name="Wang J."/>
            <person name="Zhu Y."/>
            <person name="Liu G."/>
            <person name="Chen Q."/>
            <person name="Chen Z."/>
            <person name="Lan J."/>
            <person name="Che J."/>
            <person name="Ge C."/>
            <person name="Shi H."/>
            <person name="Pan Z."/>
            <person name="Liu X."/>
        </authorList>
    </citation>
    <scope>NUCLEOTIDE SEQUENCE [LARGE SCALE GENOMIC DNA]</scope>
    <source>
        <strain evidence="2">DSM 25560</strain>
    </source>
</reference>